<gene>
    <name evidence="1" type="ORF">CKAN_01669200</name>
</gene>
<reference evidence="1 2" key="1">
    <citation type="journal article" date="2019" name="Nat. Plants">
        <title>Stout camphor tree genome fills gaps in understanding of flowering plant genome evolution.</title>
        <authorList>
            <person name="Chaw S.M."/>
            <person name="Liu Y.C."/>
            <person name="Wu Y.W."/>
            <person name="Wang H.Y."/>
            <person name="Lin C.I."/>
            <person name="Wu C.S."/>
            <person name="Ke H.M."/>
            <person name="Chang L.Y."/>
            <person name="Hsu C.Y."/>
            <person name="Yang H.T."/>
            <person name="Sudianto E."/>
            <person name="Hsu M.H."/>
            <person name="Wu K.P."/>
            <person name="Wang L.N."/>
            <person name="Leebens-Mack J.H."/>
            <person name="Tsai I.J."/>
        </authorList>
    </citation>
    <scope>NUCLEOTIDE SEQUENCE [LARGE SCALE GENOMIC DNA]</scope>
    <source>
        <strain evidence="2">cv. Chaw 1501</strain>
        <tissue evidence="1">Young leaves</tissue>
    </source>
</reference>
<comment type="caution">
    <text evidence="1">The sequence shown here is derived from an EMBL/GenBank/DDBJ whole genome shotgun (WGS) entry which is preliminary data.</text>
</comment>
<evidence type="ECO:0000313" key="2">
    <source>
        <dbReference type="Proteomes" id="UP000283530"/>
    </source>
</evidence>
<protein>
    <submittedName>
        <fullName evidence="1">Uncharacterized protein</fullName>
    </submittedName>
</protein>
<evidence type="ECO:0000313" key="1">
    <source>
        <dbReference type="EMBL" id="RWR87736.1"/>
    </source>
</evidence>
<dbReference type="Proteomes" id="UP000283530">
    <property type="component" value="Unassembled WGS sequence"/>
</dbReference>
<keyword evidence="2" id="KW-1185">Reference proteome</keyword>
<name>A0A3S3NHI7_9MAGN</name>
<proteinExistence type="predicted"/>
<sequence>MEEDVSLGTRPRLKIKEEKIKKTGVTMGARADAPPPLEQTHTECQALELVHPAPYLDTQGASFLEIEHHPLEWTHPVLKRTMREIRNLIRKPLPNFSQNTNLSCTCSTSLEARIKAYT</sequence>
<organism evidence="1 2">
    <name type="scientific">Cinnamomum micranthum f. kanehirae</name>
    <dbReference type="NCBI Taxonomy" id="337451"/>
    <lineage>
        <taxon>Eukaryota</taxon>
        <taxon>Viridiplantae</taxon>
        <taxon>Streptophyta</taxon>
        <taxon>Embryophyta</taxon>
        <taxon>Tracheophyta</taxon>
        <taxon>Spermatophyta</taxon>
        <taxon>Magnoliopsida</taxon>
        <taxon>Magnoliidae</taxon>
        <taxon>Laurales</taxon>
        <taxon>Lauraceae</taxon>
        <taxon>Cinnamomum</taxon>
    </lineage>
</organism>
<accession>A0A3S3NHI7</accession>
<dbReference type="AlphaFoldDB" id="A0A3S3NHI7"/>
<dbReference type="EMBL" id="QPKB01000006">
    <property type="protein sequence ID" value="RWR87736.1"/>
    <property type="molecule type" value="Genomic_DNA"/>
</dbReference>